<evidence type="ECO:0000256" key="4">
    <source>
        <dbReference type="ARBA" id="ARBA00022679"/>
    </source>
</evidence>
<dbReference type="Proteomes" id="UP000662747">
    <property type="component" value="Chromosome"/>
</dbReference>
<comment type="similarity">
    <text evidence="1">Belongs to the carbohydrate kinase PfkB family.</text>
</comment>
<feature type="domain" description="Carbohydrate kinase PfkB" evidence="12">
    <location>
        <begin position="19"/>
        <end position="294"/>
    </location>
</feature>
<organism evidence="13 14">
    <name type="scientific">Pyxidicoccus parkwayensis</name>
    <dbReference type="NCBI Taxonomy" id="2813578"/>
    <lineage>
        <taxon>Bacteria</taxon>
        <taxon>Pseudomonadati</taxon>
        <taxon>Myxococcota</taxon>
        <taxon>Myxococcia</taxon>
        <taxon>Myxococcales</taxon>
        <taxon>Cystobacterineae</taxon>
        <taxon>Myxococcaceae</taxon>
        <taxon>Pyxidicoccus</taxon>
    </lineage>
</organism>
<dbReference type="PRINTS" id="PR00990">
    <property type="entry name" value="RIBOKINASE"/>
</dbReference>
<evidence type="ECO:0000256" key="11">
    <source>
        <dbReference type="ARBA" id="ARBA00023277"/>
    </source>
</evidence>
<evidence type="ECO:0000256" key="6">
    <source>
        <dbReference type="ARBA" id="ARBA00022741"/>
    </source>
</evidence>
<dbReference type="InterPro" id="IPR002139">
    <property type="entry name" value="Ribo/fructo_kinase"/>
</dbReference>
<dbReference type="InterPro" id="IPR011877">
    <property type="entry name" value="Ribokinase"/>
</dbReference>
<keyword evidence="4" id="KW-0808">Transferase</keyword>
<dbReference type="EMBL" id="CP071090">
    <property type="protein sequence ID" value="QSQ19474.1"/>
    <property type="molecule type" value="Genomic_DNA"/>
</dbReference>
<evidence type="ECO:0000256" key="1">
    <source>
        <dbReference type="ARBA" id="ARBA00010688"/>
    </source>
</evidence>
<protein>
    <recommendedName>
        <fullName evidence="3">Ribokinase</fullName>
        <ecNumber evidence="2">2.7.1.15</ecNumber>
    </recommendedName>
</protein>
<dbReference type="PANTHER" id="PTHR10584:SF166">
    <property type="entry name" value="RIBOKINASE"/>
    <property type="match status" value="1"/>
</dbReference>
<evidence type="ECO:0000256" key="9">
    <source>
        <dbReference type="ARBA" id="ARBA00022842"/>
    </source>
</evidence>
<keyword evidence="14" id="KW-1185">Reference proteome</keyword>
<keyword evidence="11" id="KW-0119">Carbohydrate metabolism</keyword>
<dbReference type="InterPro" id="IPR029056">
    <property type="entry name" value="Ribokinase-like"/>
</dbReference>
<evidence type="ECO:0000313" key="14">
    <source>
        <dbReference type="Proteomes" id="UP000662747"/>
    </source>
</evidence>
<dbReference type="RefSeq" id="WP_206721058.1">
    <property type="nucleotide sequence ID" value="NZ_CP071090.1"/>
</dbReference>
<evidence type="ECO:0000256" key="3">
    <source>
        <dbReference type="ARBA" id="ARBA00016943"/>
    </source>
</evidence>
<dbReference type="Gene3D" id="3.40.1190.20">
    <property type="match status" value="1"/>
</dbReference>
<dbReference type="SUPFAM" id="SSF53613">
    <property type="entry name" value="Ribokinase-like"/>
    <property type="match status" value="1"/>
</dbReference>
<keyword evidence="6" id="KW-0547">Nucleotide-binding</keyword>
<accession>A0ABX7NPV3</accession>
<evidence type="ECO:0000256" key="10">
    <source>
        <dbReference type="ARBA" id="ARBA00022958"/>
    </source>
</evidence>
<dbReference type="Pfam" id="PF00294">
    <property type="entry name" value="PfkB"/>
    <property type="match status" value="1"/>
</dbReference>
<dbReference type="PANTHER" id="PTHR10584">
    <property type="entry name" value="SUGAR KINASE"/>
    <property type="match status" value="1"/>
</dbReference>
<keyword evidence="5" id="KW-0479">Metal-binding</keyword>
<evidence type="ECO:0000256" key="8">
    <source>
        <dbReference type="ARBA" id="ARBA00022840"/>
    </source>
</evidence>
<reference evidence="13 14" key="1">
    <citation type="submission" date="2021-02" db="EMBL/GenBank/DDBJ databases">
        <title>De Novo genome assembly of isolated myxobacteria.</title>
        <authorList>
            <person name="Stevens D.C."/>
        </authorList>
    </citation>
    <scope>NUCLEOTIDE SEQUENCE [LARGE SCALE GENOMIC DNA]</scope>
    <source>
        <strain evidence="14">SCPEA02</strain>
    </source>
</reference>
<gene>
    <name evidence="13" type="ORF">JY651_29660</name>
</gene>
<evidence type="ECO:0000256" key="7">
    <source>
        <dbReference type="ARBA" id="ARBA00022777"/>
    </source>
</evidence>
<proteinExistence type="inferred from homology"/>
<keyword evidence="7" id="KW-0418">Kinase</keyword>
<sequence>MRVFVVASFVEALCWFVPRLPIAGESLAASRLEVGLGGKGLNVAVGLHRLGVEVDALIGCGRDEAGERLLRVLSAEGLHTRHVHRFEATSSGRGAGFIAPEGQSAIAVHPGANLLLTPAHVERAAEDLERAQLVYGQFEASVEVLTAAFRRAHARGIPTVLNPSPWQEPPAALRETTHTLVVNEVEASRLLGTAPSSLEALRPSLPALWASWPECQRLVVTAGERGCLAFERDGDALQAPALPVSAVDTVGAGDAFSAGLCAALAEGAPLREALELGNACGAHVAARIGVLEALPRGRPHISSRTR</sequence>
<keyword evidence="10" id="KW-0630">Potassium</keyword>
<evidence type="ECO:0000259" key="12">
    <source>
        <dbReference type="Pfam" id="PF00294"/>
    </source>
</evidence>
<dbReference type="EC" id="2.7.1.15" evidence="2"/>
<evidence type="ECO:0000313" key="13">
    <source>
        <dbReference type="EMBL" id="QSQ19474.1"/>
    </source>
</evidence>
<dbReference type="PROSITE" id="PS00583">
    <property type="entry name" value="PFKB_KINASES_1"/>
    <property type="match status" value="1"/>
</dbReference>
<keyword evidence="8" id="KW-0067">ATP-binding</keyword>
<name>A0ABX7NPV3_9BACT</name>
<dbReference type="CDD" id="cd01174">
    <property type="entry name" value="ribokinase"/>
    <property type="match status" value="1"/>
</dbReference>
<evidence type="ECO:0000256" key="5">
    <source>
        <dbReference type="ARBA" id="ARBA00022723"/>
    </source>
</evidence>
<dbReference type="InterPro" id="IPR011611">
    <property type="entry name" value="PfkB_dom"/>
</dbReference>
<keyword evidence="9" id="KW-0460">Magnesium</keyword>
<dbReference type="InterPro" id="IPR002173">
    <property type="entry name" value="Carboh/pur_kinase_PfkB_CS"/>
</dbReference>
<evidence type="ECO:0000256" key="2">
    <source>
        <dbReference type="ARBA" id="ARBA00012035"/>
    </source>
</evidence>